<name>N2BDL7_9FIRM</name>
<dbReference type="CDD" id="cd00143">
    <property type="entry name" value="PP2Cc"/>
    <property type="match status" value="1"/>
</dbReference>
<dbReference type="InterPro" id="IPR001932">
    <property type="entry name" value="PPM-type_phosphatase-like_dom"/>
</dbReference>
<dbReference type="eggNOG" id="COG0631">
    <property type="taxonomic scope" value="Bacteria"/>
</dbReference>
<feature type="domain" description="PPM-type phosphatase" evidence="1">
    <location>
        <begin position="3"/>
        <end position="239"/>
    </location>
</feature>
<evidence type="ECO:0000313" key="3">
    <source>
        <dbReference type="Proteomes" id="UP000012589"/>
    </source>
</evidence>
<dbReference type="OrthoDB" id="9801841at2"/>
<dbReference type="Gene3D" id="3.60.40.10">
    <property type="entry name" value="PPM-type phosphatase domain"/>
    <property type="match status" value="1"/>
</dbReference>
<dbReference type="Pfam" id="PF13672">
    <property type="entry name" value="PP2C_2"/>
    <property type="match status" value="1"/>
</dbReference>
<dbReference type="SMART" id="SM00332">
    <property type="entry name" value="PP2Cc"/>
    <property type="match status" value="1"/>
</dbReference>
<dbReference type="InterPro" id="IPR036457">
    <property type="entry name" value="PPM-type-like_dom_sf"/>
</dbReference>
<reference evidence="2 3" key="1">
    <citation type="journal article" date="2014" name="Genome Announc.">
        <title>Draft genome sequences of the altered schaedler flora, a defined bacterial community from gnotobiotic mice.</title>
        <authorList>
            <person name="Wannemuehler M.J."/>
            <person name="Overstreet A.M."/>
            <person name="Ward D.V."/>
            <person name="Phillips G.J."/>
        </authorList>
    </citation>
    <scope>NUCLEOTIDE SEQUENCE [LARGE SCALE GENOMIC DNA]</scope>
    <source>
        <strain evidence="2 3">ASF492</strain>
    </source>
</reference>
<dbReference type="GO" id="GO:0004722">
    <property type="term" value="F:protein serine/threonine phosphatase activity"/>
    <property type="evidence" value="ECO:0007669"/>
    <property type="project" value="InterPro"/>
</dbReference>
<organism evidence="2 3">
    <name type="scientific">Eubacterium plexicaudatum ASF492</name>
    <dbReference type="NCBI Taxonomy" id="1235802"/>
    <lineage>
        <taxon>Bacteria</taxon>
        <taxon>Bacillati</taxon>
        <taxon>Bacillota</taxon>
        <taxon>Clostridia</taxon>
        <taxon>Eubacteriales</taxon>
        <taxon>Eubacteriaceae</taxon>
        <taxon>Eubacterium</taxon>
    </lineage>
</organism>
<accession>N2BDL7</accession>
<dbReference type="Proteomes" id="UP000012589">
    <property type="component" value="Unassembled WGS sequence"/>
</dbReference>
<dbReference type="SUPFAM" id="SSF81606">
    <property type="entry name" value="PP2C-like"/>
    <property type="match status" value="1"/>
</dbReference>
<dbReference type="InterPro" id="IPR015655">
    <property type="entry name" value="PP2C"/>
</dbReference>
<protein>
    <recommendedName>
        <fullName evidence="1">PPM-type phosphatase domain-containing protein</fullName>
    </recommendedName>
</protein>
<evidence type="ECO:0000313" key="2">
    <source>
        <dbReference type="EMBL" id="EMZ36548.1"/>
    </source>
</evidence>
<dbReference type="NCBIfam" id="NF033484">
    <property type="entry name" value="Stp1_PP2C_phos"/>
    <property type="match status" value="1"/>
</dbReference>
<comment type="caution">
    <text evidence="2">The sequence shown here is derived from an EMBL/GenBank/DDBJ whole genome shotgun (WGS) entry which is preliminary data.</text>
</comment>
<dbReference type="AlphaFoldDB" id="N2BDL7"/>
<dbReference type="PANTHER" id="PTHR47992">
    <property type="entry name" value="PROTEIN PHOSPHATASE"/>
    <property type="match status" value="1"/>
</dbReference>
<dbReference type="PROSITE" id="PS51746">
    <property type="entry name" value="PPM_2"/>
    <property type="match status" value="1"/>
</dbReference>
<dbReference type="SMART" id="SM00331">
    <property type="entry name" value="PP2C_SIG"/>
    <property type="match status" value="1"/>
</dbReference>
<dbReference type="EMBL" id="AQFT01000023">
    <property type="protein sequence ID" value="EMZ36548.1"/>
    <property type="molecule type" value="Genomic_DNA"/>
</dbReference>
<gene>
    <name evidence="2" type="ORF">C823_00916</name>
</gene>
<proteinExistence type="predicted"/>
<dbReference type="PATRIC" id="fig|1235802.3.peg.983"/>
<sequence>MKTFSMTDVGRRREMNQDYIYTSETPVGNLANLFIVADGMGGHNAGDFASRYTVEHVVEWIAGSGLSGPISLLGSALRQVNAELLALADENPQLKGMGTTFVGATIMQDCLYVANVGDSRLYIVNHDIVQVTKDHSLVQEMVRMGEMNQEQARIHPDKNIITRAVGAFKDIRTDFFEVHLAMGDRILLCSDGLTNMLEDSEIRTIMCSQRDLVESVERLVGAANQNGGKDNISVIIIDPFSDEVKRC</sequence>
<dbReference type="STRING" id="1235802.C823_00916"/>
<keyword evidence="3" id="KW-1185">Reference proteome</keyword>
<dbReference type="HOGENOM" id="CLU_034545_4_1_9"/>
<evidence type="ECO:0000259" key="1">
    <source>
        <dbReference type="PROSITE" id="PS51746"/>
    </source>
</evidence>